<name>A0A0E9RDJ4_ANGAN</name>
<reference evidence="1" key="2">
    <citation type="journal article" date="2015" name="Fish Shellfish Immunol.">
        <title>Early steps in the European eel (Anguilla anguilla)-Vibrio vulnificus interaction in the gills: Role of the RtxA13 toxin.</title>
        <authorList>
            <person name="Callol A."/>
            <person name="Pajuelo D."/>
            <person name="Ebbesson L."/>
            <person name="Teles M."/>
            <person name="MacKenzie S."/>
            <person name="Amaro C."/>
        </authorList>
    </citation>
    <scope>NUCLEOTIDE SEQUENCE</scope>
</reference>
<dbReference type="AlphaFoldDB" id="A0A0E9RDJ4"/>
<protein>
    <submittedName>
        <fullName evidence="1">Uncharacterized protein</fullName>
    </submittedName>
</protein>
<reference evidence="1" key="1">
    <citation type="submission" date="2014-11" db="EMBL/GenBank/DDBJ databases">
        <authorList>
            <person name="Amaro Gonzalez C."/>
        </authorList>
    </citation>
    <scope>NUCLEOTIDE SEQUENCE</scope>
</reference>
<evidence type="ECO:0000313" key="1">
    <source>
        <dbReference type="EMBL" id="JAH26393.1"/>
    </source>
</evidence>
<dbReference type="EMBL" id="GBXM01082184">
    <property type="protein sequence ID" value="JAH26393.1"/>
    <property type="molecule type" value="Transcribed_RNA"/>
</dbReference>
<accession>A0A0E9RDJ4</accession>
<sequence length="23" mass="2352">MTAGMNLFAEINSTAPLGSITVL</sequence>
<organism evidence="1">
    <name type="scientific">Anguilla anguilla</name>
    <name type="common">European freshwater eel</name>
    <name type="synonym">Muraena anguilla</name>
    <dbReference type="NCBI Taxonomy" id="7936"/>
    <lineage>
        <taxon>Eukaryota</taxon>
        <taxon>Metazoa</taxon>
        <taxon>Chordata</taxon>
        <taxon>Craniata</taxon>
        <taxon>Vertebrata</taxon>
        <taxon>Euteleostomi</taxon>
        <taxon>Actinopterygii</taxon>
        <taxon>Neopterygii</taxon>
        <taxon>Teleostei</taxon>
        <taxon>Anguilliformes</taxon>
        <taxon>Anguillidae</taxon>
        <taxon>Anguilla</taxon>
    </lineage>
</organism>
<proteinExistence type="predicted"/>